<protein>
    <recommendedName>
        <fullName evidence="12">Flap endonuclease 1</fullName>
        <shortName evidence="12">FEN-1</shortName>
        <ecNumber evidence="12">3.1.-.-</ecNumber>
    </recommendedName>
    <alternativeName>
        <fullName evidence="12">Flap structure-specific endonuclease 1</fullName>
    </alternativeName>
</protein>
<dbReference type="SMART" id="SM00475">
    <property type="entry name" value="53EXOc"/>
    <property type="match status" value="1"/>
</dbReference>
<evidence type="ECO:0000256" key="12">
    <source>
        <dbReference type="HAMAP-Rule" id="MF_00614"/>
    </source>
</evidence>
<comment type="subunit">
    <text evidence="11 12">Interacts with PCNA. PCNA stimulates the nuclease activity without altering cleavage specificity.</text>
</comment>
<feature type="domain" description="XPG-I" evidence="14">
    <location>
        <begin position="140"/>
        <end position="221"/>
    </location>
</feature>
<feature type="region of interest" description="N-domain" evidence="12">
    <location>
        <begin position="1"/>
        <end position="98"/>
    </location>
</feature>
<keyword evidence="7 12" id="KW-0269">Exonuclease</keyword>
<evidence type="ECO:0000256" key="6">
    <source>
        <dbReference type="ARBA" id="ARBA00022801"/>
    </source>
</evidence>
<dbReference type="InterPro" id="IPR006084">
    <property type="entry name" value="XPG/Rad2"/>
</dbReference>
<dbReference type="InterPro" id="IPR023426">
    <property type="entry name" value="Flap_endonuc"/>
</dbReference>
<evidence type="ECO:0000256" key="9">
    <source>
        <dbReference type="ARBA" id="ARBA00023204"/>
    </source>
</evidence>
<dbReference type="EC" id="3.1.-.-" evidence="12"/>
<feature type="domain" description="5'-3' exonuclease" evidence="13">
    <location>
        <begin position="22"/>
        <end position="298"/>
    </location>
</feature>
<evidence type="ECO:0000256" key="1">
    <source>
        <dbReference type="ARBA" id="ARBA00022705"/>
    </source>
</evidence>
<organism evidence="16 17">
    <name type="scientific">Marine Group III euryarchaeote</name>
    <dbReference type="NCBI Taxonomy" id="2173149"/>
    <lineage>
        <taxon>Archaea</taxon>
        <taxon>Methanobacteriati</taxon>
        <taxon>Thermoplasmatota</taxon>
        <taxon>Thermoplasmata</taxon>
        <taxon>Candidatus Thermoprofundales</taxon>
    </lineage>
</organism>
<feature type="binding site" evidence="12">
    <location>
        <position position="80"/>
    </location>
    <ligand>
        <name>Mg(2+)</name>
        <dbReference type="ChEBI" id="CHEBI:18420"/>
        <label>1</label>
    </ligand>
</feature>
<dbReference type="SMART" id="SM00484">
    <property type="entry name" value="XPGI"/>
    <property type="match status" value="1"/>
</dbReference>
<keyword evidence="9 12" id="KW-0234">DNA repair</keyword>
<dbReference type="HAMAP" id="MF_00614">
    <property type="entry name" value="Fen"/>
    <property type="match status" value="1"/>
</dbReference>
<dbReference type="SMART" id="SM00485">
    <property type="entry name" value="XPGN"/>
    <property type="match status" value="1"/>
</dbReference>
<evidence type="ECO:0000313" key="17">
    <source>
        <dbReference type="Proteomes" id="UP000589516"/>
    </source>
</evidence>
<dbReference type="CDD" id="cd09903">
    <property type="entry name" value="H3TH_FEN1-Arc"/>
    <property type="match status" value="1"/>
</dbReference>
<accession>A0A7C7ZDG0</accession>
<dbReference type="GO" id="GO:0043137">
    <property type="term" value="P:DNA replication, removal of RNA primer"/>
    <property type="evidence" value="ECO:0007669"/>
    <property type="project" value="UniProtKB-UniRule"/>
</dbReference>
<dbReference type="CDD" id="cd09867">
    <property type="entry name" value="PIN_FEN1"/>
    <property type="match status" value="1"/>
</dbReference>
<gene>
    <name evidence="12 16" type="primary">fen</name>
    <name evidence="16" type="ORF">EYQ16_02020</name>
</gene>
<dbReference type="GO" id="GO:0006281">
    <property type="term" value="P:DNA repair"/>
    <property type="evidence" value="ECO:0007669"/>
    <property type="project" value="UniProtKB-UniRule"/>
</dbReference>
<dbReference type="InterPro" id="IPR006086">
    <property type="entry name" value="XPG-I_dom"/>
</dbReference>
<comment type="function">
    <text evidence="12">Structure-specific nuclease with 5'-flap endonuclease and 5'-3' exonuclease activities involved in DNA replication and repair. During DNA replication, cleaves the 5'-overhanging flap structure that is generated by displacement synthesis when DNA polymerase encounters the 5'-end of a downstream Okazaki fragment. Binds the unpaired 3'-DNA end and kinks the DNA to facilitate 5' cleavage specificity. Cleaves one nucleotide into the double-stranded DNA from the junction in flap DNA, leaving a nick for ligation. Also involved in the base excision repair (BER) pathway. Acts as a genome stabilization factor that prevents flaps from equilibrating into structurs that lead to duplications and deletions. Also possesses 5'-3' exonuclease activity on nicked or gapped double-stranded DNA.</text>
</comment>
<keyword evidence="6 12" id="KW-0378">Hydrolase</keyword>
<evidence type="ECO:0000259" key="14">
    <source>
        <dbReference type="SMART" id="SM00484"/>
    </source>
</evidence>
<evidence type="ECO:0000256" key="10">
    <source>
        <dbReference type="ARBA" id="ARBA00024702"/>
    </source>
</evidence>
<feature type="binding site" evidence="12">
    <location>
        <position position="175"/>
    </location>
    <ligand>
        <name>Mg(2+)</name>
        <dbReference type="ChEBI" id="CHEBI:18420"/>
        <label>2</label>
    </ligand>
</feature>
<feature type="binding site" evidence="12">
    <location>
        <position position="154"/>
    </location>
    <ligand>
        <name>Mg(2+)</name>
        <dbReference type="ChEBI" id="CHEBI:18420"/>
        <label>1</label>
    </ligand>
</feature>
<sequence>MGIKLGSIIPARPVEIAQLRGQRLAVDGYNLLYQFLASIRQRDGMPLTDAHGHTTSHLSGLFFRLSALAAEGLRFCLIFDGKPHALKKRVLDERRDRKIKAQAEWEAALAAGDLVKARTKAQQTSRLTPEMVAEAQELLDALGLPWVTAPSEGEAQAAAMMAAGVVDAAVSQDFDTLLFGAPRLLRNLTLSGRRKLPGRQAWVEVNPEELTLAGAIEATQLSHEQLVDMAILMGTDFNPGIHGIGPKKGLKLLRELGSAEAALAKLGHKVDNLDELRQLFLNHPSVEFAPTWGEPRRGRVIELLCERHGFSRARVGTALEKFLQPPLPMGQQATLGDF</sequence>
<name>A0A7C7ZDG0_9ARCH</name>
<dbReference type="GO" id="GO:0003677">
    <property type="term" value="F:DNA binding"/>
    <property type="evidence" value="ECO:0007669"/>
    <property type="project" value="UniProtKB-UniRule"/>
</dbReference>
<evidence type="ECO:0000256" key="8">
    <source>
        <dbReference type="ARBA" id="ARBA00022842"/>
    </source>
</evidence>
<comment type="caution">
    <text evidence="16">The sequence shown here is derived from an EMBL/GenBank/DDBJ whole genome shotgun (WGS) entry which is preliminary data.</text>
</comment>
<keyword evidence="5 12" id="KW-0227">DNA damage</keyword>
<proteinExistence type="inferred from homology"/>
<keyword evidence="2 12" id="KW-0540">Nuclease</keyword>
<evidence type="ECO:0000259" key="13">
    <source>
        <dbReference type="SMART" id="SM00475"/>
    </source>
</evidence>
<dbReference type="SMART" id="SM00279">
    <property type="entry name" value="HhH2"/>
    <property type="match status" value="1"/>
</dbReference>
<dbReference type="SUPFAM" id="SSF88723">
    <property type="entry name" value="PIN domain-like"/>
    <property type="match status" value="1"/>
</dbReference>
<dbReference type="PRINTS" id="PR00853">
    <property type="entry name" value="XPGRADSUPER"/>
</dbReference>
<comment type="function">
    <text evidence="10">Structure-specific nuclease with 5'-flap endonuclease and 5'-3' exonuclease activities involved in DNA replication and repair. During DNA replication, cleaves the 5'-overhanging flap structure that is generated by displacement synthesis when DNA polymerase encounters the 5'-end of a downstream Okazaki fragment. Binds the unpaired 3'-DNA end and kinks the DNA to facilitate 5' cleavage specificity. Cleaves one nucleotide into the double-stranded DNA from the junction in flap DNA, leaving a nick for ligation. Also involved in the base excision repair (BER) pathway. Acts as a genome stabilization factor that prevents flaps from equilibrating into structures that lead to duplications and deletions. Also possesses 5'-3' exonuclease activity on nicked or gapped double-stranded DNA.</text>
</comment>
<evidence type="ECO:0000256" key="11">
    <source>
        <dbReference type="ARBA" id="ARBA00065981"/>
    </source>
</evidence>
<dbReference type="GO" id="GO:0017108">
    <property type="term" value="F:5'-flap endonuclease activity"/>
    <property type="evidence" value="ECO:0007669"/>
    <property type="project" value="UniProtKB-UniRule"/>
</dbReference>
<evidence type="ECO:0000256" key="3">
    <source>
        <dbReference type="ARBA" id="ARBA00022723"/>
    </source>
</evidence>
<evidence type="ECO:0000259" key="15">
    <source>
        <dbReference type="SMART" id="SM00485"/>
    </source>
</evidence>
<feature type="binding site" evidence="12">
    <location>
        <position position="152"/>
    </location>
    <ligand>
        <name>Mg(2+)</name>
        <dbReference type="ChEBI" id="CHEBI:18420"/>
        <label>1</label>
    </ligand>
</feature>
<feature type="domain" description="XPG N-terminal" evidence="15">
    <location>
        <begin position="1"/>
        <end position="101"/>
    </location>
</feature>
<dbReference type="EMBL" id="DUAV01000019">
    <property type="protein sequence ID" value="HIG63281.1"/>
    <property type="molecule type" value="Genomic_DNA"/>
</dbReference>
<dbReference type="InterPro" id="IPR019973">
    <property type="entry name" value="Flap_endonuc_arc"/>
</dbReference>
<feature type="binding site" evidence="12">
    <location>
        <position position="27"/>
    </location>
    <ligand>
        <name>Mg(2+)</name>
        <dbReference type="ChEBI" id="CHEBI:18420"/>
        <label>1</label>
    </ligand>
</feature>
<evidence type="ECO:0000256" key="2">
    <source>
        <dbReference type="ARBA" id="ARBA00022722"/>
    </source>
</evidence>
<dbReference type="InterPro" id="IPR036279">
    <property type="entry name" value="5-3_exonuclease_C_sf"/>
</dbReference>
<keyword evidence="4 12" id="KW-0255">Endonuclease</keyword>
<comment type="caution">
    <text evidence="12">Lacks conserved residue(s) required for the propagation of feature annotation.</text>
</comment>
<dbReference type="InterPro" id="IPR006085">
    <property type="entry name" value="XPG_DNA_repair_N"/>
</dbReference>
<evidence type="ECO:0000256" key="7">
    <source>
        <dbReference type="ARBA" id="ARBA00022839"/>
    </source>
</evidence>
<evidence type="ECO:0000256" key="4">
    <source>
        <dbReference type="ARBA" id="ARBA00022759"/>
    </source>
</evidence>
<reference evidence="17" key="1">
    <citation type="journal article" date="2019" name="bioRxiv">
        <title>Genome diversification in globally distributed novel marine Proteobacteria is linked to environmental adaptation.</title>
        <authorList>
            <person name="Zhou Z."/>
            <person name="Tran P.Q."/>
            <person name="Kieft K."/>
            <person name="Anantharaman K."/>
        </authorList>
    </citation>
    <scope>NUCLEOTIDE SEQUENCE [LARGE SCALE GENOMIC DNA]</scope>
</reference>
<evidence type="ECO:0000256" key="5">
    <source>
        <dbReference type="ARBA" id="ARBA00022763"/>
    </source>
</evidence>
<dbReference type="GO" id="GO:0008409">
    <property type="term" value="F:5'-3' exonuclease activity"/>
    <property type="evidence" value="ECO:0007669"/>
    <property type="project" value="UniProtKB-UniRule"/>
</dbReference>
<dbReference type="Proteomes" id="UP000589516">
    <property type="component" value="Unassembled WGS sequence"/>
</dbReference>
<dbReference type="InterPro" id="IPR008918">
    <property type="entry name" value="HhH2"/>
</dbReference>
<comment type="similarity">
    <text evidence="12">Belongs to the XPG/RAD2 endonuclease family. FEN1 subfamily.</text>
</comment>
<dbReference type="PANTHER" id="PTHR11081:SF9">
    <property type="entry name" value="FLAP ENDONUCLEASE 1"/>
    <property type="match status" value="1"/>
</dbReference>
<keyword evidence="3 12" id="KW-0479">Metal-binding</keyword>
<dbReference type="Pfam" id="PF00867">
    <property type="entry name" value="XPG_I"/>
    <property type="match status" value="1"/>
</dbReference>
<feature type="binding site" evidence="12">
    <location>
        <position position="173"/>
    </location>
    <ligand>
        <name>Mg(2+)</name>
        <dbReference type="ChEBI" id="CHEBI:18420"/>
        <label>2</label>
    </ligand>
</feature>
<dbReference type="FunFam" id="3.40.50.1010:FF:000016">
    <property type="entry name" value="Flap endonuclease 1"/>
    <property type="match status" value="1"/>
</dbReference>
<keyword evidence="8 12" id="KW-0460">Magnesium</keyword>
<evidence type="ECO:0000313" key="16">
    <source>
        <dbReference type="EMBL" id="HIG63281.1"/>
    </source>
</evidence>
<comment type="cofactor">
    <cofactor evidence="12">
        <name>Mg(2+)</name>
        <dbReference type="ChEBI" id="CHEBI:18420"/>
    </cofactor>
    <text evidence="12">Binds 2 magnesium ions per subunit. They probably participate in the reaction catalyzed by the enzyme. May bind an additional third magnesium ion after substrate binding.</text>
</comment>
<dbReference type="InterPro" id="IPR002421">
    <property type="entry name" value="5-3_exonuclease"/>
</dbReference>
<dbReference type="Gene3D" id="1.10.150.20">
    <property type="entry name" value="5' to 3' exonuclease, C-terminal subdomain"/>
    <property type="match status" value="1"/>
</dbReference>
<dbReference type="AlphaFoldDB" id="A0A7C7ZDG0"/>
<feature type="binding site" evidence="12">
    <location>
        <position position="236"/>
    </location>
    <ligand>
        <name>Mg(2+)</name>
        <dbReference type="ChEBI" id="CHEBI:18420"/>
        <label>2</label>
    </ligand>
</feature>
<dbReference type="InterPro" id="IPR029060">
    <property type="entry name" value="PIN-like_dom_sf"/>
</dbReference>
<dbReference type="GO" id="GO:0000287">
    <property type="term" value="F:magnesium ion binding"/>
    <property type="evidence" value="ECO:0007669"/>
    <property type="project" value="UniProtKB-UniRule"/>
</dbReference>
<dbReference type="Pfam" id="PF00752">
    <property type="entry name" value="XPG_N"/>
    <property type="match status" value="1"/>
</dbReference>
<dbReference type="SUPFAM" id="SSF47807">
    <property type="entry name" value="5' to 3' exonuclease, C-terminal subdomain"/>
    <property type="match status" value="1"/>
</dbReference>
<dbReference type="Gene3D" id="3.40.50.1010">
    <property type="entry name" value="5'-nuclease"/>
    <property type="match status" value="1"/>
</dbReference>
<dbReference type="NCBIfam" id="TIGR03674">
    <property type="entry name" value="fen_arch"/>
    <property type="match status" value="1"/>
</dbReference>
<keyword evidence="1 12" id="KW-0235">DNA replication</keyword>
<dbReference type="PANTHER" id="PTHR11081">
    <property type="entry name" value="FLAP ENDONUCLEASE FAMILY MEMBER"/>
    <property type="match status" value="1"/>
</dbReference>